<dbReference type="Proteomes" id="UP000032352">
    <property type="component" value="Chromosome"/>
</dbReference>
<dbReference type="RefSeq" id="WP_044839004.1">
    <property type="nucleotide sequence ID" value="NZ_CP059733.1"/>
</dbReference>
<name>A0AAF0CAH6_9GAMM</name>
<evidence type="ECO:0000313" key="1">
    <source>
        <dbReference type="EMBL" id="WDE06315.1"/>
    </source>
</evidence>
<dbReference type="AlphaFoldDB" id="A0AAF0CAH6"/>
<dbReference type="PANTHER" id="PTHR34822">
    <property type="entry name" value="GRPB DOMAIN PROTEIN (AFU_ORTHOLOGUE AFUA_1G01530)"/>
    <property type="match status" value="1"/>
</dbReference>
<dbReference type="InterPro" id="IPR043519">
    <property type="entry name" value="NT_sf"/>
</dbReference>
<protein>
    <submittedName>
        <fullName evidence="1">GrpB family protein</fullName>
    </submittedName>
</protein>
<organism evidence="1 2">
    <name type="scientific">Thalassomonas viridans</name>
    <dbReference type="NCBI Taxonomy" id="137584"/>
    <lineage>
        <taxon>Bacteria</taxon>
        <taxon>Pseudomonadati</taxon>
        <taxon>Pseudomonadota</taxon>
        <taxon>Gammaproteobacteria</taxon>
        <taxon>Alteromonadales</taxon>
        <taxon>Colwelliaceae</taxon>
        <taxon>Thalassomonas</taxon>
    </lineage>
</organism>
<reference evidence="1 2" key="1">
    <citation type="journal article" date="2015" name="Genome Announc.">
        <title>Draft Genome Sequences of Marine Isolates of Thalassomonas viridans and Thalassomonas actiniarum.</title>
        <authorList>
            <person name="Olonade I."/>
            <person name="van Zyl L.J."/>
            <person name="Trindade M."/>
        </authorList>
    </citation>
    <scope>NUCLEOTIDE SEQUENCE [LARGE SCALE GENOMIC DNA]</scope>
    <source>
        <strain evidence="1 2">XOM25</strain>
    </source>
</reference>
<reference evidence="1 2" key="2">
    <citation type="journal article" date="2022" name="Mar. Drugs">
        <title>Bioassay-Guided Fractionation Leads to the Detection of Cholic Acid Generated by the Rare Thalassomonas sp.</title>
        <authorList>
            <person name="Pheiffer F."/>
            <person name="Schneider Y.K."/>
            <person name="Hansen E.H."/>
            <person name="Andersen J.H."/>
            <person name="Isaksson J."/>
            <person name="Busche T."/>
            <person name="R C."/>
            <person name="Kalinowski J."/>
            <person name="Zyl L.V."/>
            <person name="Trindade M."/>
        </authorList>
    </citation>
    <scope>NUCLEOTIDE SEQUENCE [LARGE SCALE GENOMIC DNA]</scope>
    <source>
        <strain evidence="1 2">XOM25</strain>
    </source>
</reference>
<keyword evidence="2" id="KW-1185">Reference proteome</keyword>
<dbReference type="EMBL" id="CP059733">
    <property type="protein sequence ID" value="WDE06315.1"/>
    <property type="molecule type" value="Genomic_DNA"/>
</dbReference>
<dbReference type="InterPro" id="IPR007344">
    <property type="entry name" value="GrpB/CoaE"/>
</dbReference>
<dbReference type="PANTHER" id="PTHR34822:SF1">
    <property type="entry name" value="GRPB FAMILY PROTEIN"/>
    <property type="match status" value="1"/>
</dbReference>
<dbReference type="Pfam" id="PF04229">
    <property type="entry name" value="GrpB"/>
    <property type="match status" value="1"/>
</dbReference>
<dbReference type="SUPFAM" id="SSF81301">
    <property type="entry name" value="Nucleotidyltransferase"/>
    <property type="match status" value="1"/>
</dbReference>
<sequence length="176" mass="19745">MAKRVLEVVDYDPAWSKRFADEQSMLAQVLGETVLKIHHIGSTSVPGLAAKPVIDILMEVPGLDELDGKNQLMESLGYEVKGENGIAGRRYFQKGGNNRSHHLHAFVAGDETLARHLAFRNYLAAHPQIVQQYGELKLAVIRAGHNISEAYMQGKNEFIQHHEKLALSWYFNQQVA</sequence>
<gene>
    <name evidence="1" type="ORF">SG34_005155</name>
</gene>
<dbReference type="KEGG" id="tvd:SG34_005155"/>
<accession>A0AAF0CAH6</accession>
<evidence type="ECO:0000313" key="2">
    <source>
        <dbReference type="Proteomes" id="UP000032352"/>
    </source>
</evidence>
<proteinExistence type="predicted"/>
<dbReference type="Gene3D" id="3.30.460.10">
    <property type="entry name" value="Beta Polymerase, domain 2"/>
    <property type="match status" value="1"/>
</dbReference>